<gene>
    <name evidence="2" type="ORF">AMATHDRAFT_71956</name>
</gene>
<name>A0A2A9N6D5_9AGAR</name>
<accession>A0A2A9N6D5</accession>
<feature type="region of interest" description="Disordered" evidence="1">
    <location>
        <begin position="185"/>
        <end position="249"/>
    </location>
</feature>
<dbReference type="EMBL" id="KZ302529">
    <property type="protein sequence ID" value="PFH45149.1"/>
    <property type="molecule type" value="Genomic_DNA"/>
</dbReference>
<evidence type="ECO:0000313" key="3">
    <source>
        <dbReference type="Proteomes" id="UP000242287"/>
    </source>
</evidence>
<organism evidence="2 3">
    <name type="scientific">Amanita thiersii Skay4041</name>
    <dbReference type="NCBI Taxonomy" id="703135"/>
    <lineage>
        <taxon>Eukaryota</taxon>
        <taxon>Fungi</taxon>
        <taxon>Dikarya</taxon>
        <taxon>Basidiomycota</taxon>
        <taxon>Agaricomycotina</taxon>
        <taxon>Agaricomycetes</taxon>
        <taxon>Agaricomycetidae</taxon>
        <taxon>Agaricales</taxon>
        <taxon>Pluteineae</taxon>
        <taxon>Amanitaceae</taxon>
        <taxon>Amanita</taxon>
    </lineage>
</organism>
<keyword evidence="3" id="KW-1185">Reference proteome</keyword>
<feature type="region of interest" description="Disordered" evidence="1">
    <location>
        <begin position="322"/>
        <end position="360"/>
    </location>
</feature>
<reference evidence="2 3" key="1">
    <citation type="submission" date="2014-02" db="EMBL/GenBank/DDBJ databases">
        <title>Transposable element dynamics among asymbiotic and ectomycorrhizal Amanita fungi.</title>
        <authorList>
            <consortium name="DOE Joint Genome Institute"/>
            <person name="Hess J."/>
            <person name="Skrede I."/>
            <person name="Wolfe B."/>
            <person name="LaButti K."/>
            <person name="Ohm R.A."/>
            <person name="Grigoriev I.V."/>
            <person name="Pringle A."/>
        </authorList>
    </citation>
    <scope>NUCLEOTIDE SEQUENCE [LARGE SCALE GENOMIC DNA]</scope>
    <source>
        <strain evidence="2 3">SKay4041</strain>
    </source>
</reference>
<feature type="compositionally biased region" description="Basic and acidic residues" evidence="1">
    <location>
        <begin position="185"/>
        <end position="233"/>
    </location>
</feature>
<proteinExistence type="predicted"/>
<dbReference type="OrthoDB" id="5531344at2759"/>
<dbReference type="STRING" id="703135.A0A2A9N6D5"/>
<evidence type="ECO:0000256" key="1">
    <source>
        <dbReference type="SAM" id="MobiDB-lite"/>
    </source>
</evidence>
<protein>
    <submittedName>
        <fullName evidence="2">Uncharacterized protein</fullName>
    </submittedName>
</protein>
<sequence length="385" mass="43487">MSDAPPLPSSPPAPPEPEPEPTPDKERKYVKFKYWDKALAVFFREMGLVQTMRGFENDMLVFNHEWEEQRVPMAMANFVRNIVAMDPSGKNESEDDEARQREIEERKLEYVKLDYGRKPQSVTSVNKSISQFLARKRARNDASNRSEFLYTLDEIRSSLSSSQPALNSADIVSCARTDMKPIDREKQMKYDIAKNEDGPLKRTVKGRDVSVQEGEKDKGKDKDSRVEEPEKKGSSSRGPNDISTAERHPGLDERLVNIEKHLAVRYVPSPPRLLLDRLKFLEDHITKLEKEYPPWAALHFNQPNRGWPPPPRSTPIIVPPQMRSPTTTAPTRDAGPVPTPLPTANTGEGGGPKMRHSSSSLHRAVLERLEVHQALNDLAGPSDTT</sequence>
<feature type="region of interest" description="Disordered" evidence="1">
    <location>
        <begin position="1"/>
        <end position="26"/>
    </location>
</feature>
<evidence type="ECO:0000313" key="2">
    <source>
        <dbReference type="EMBL" id="PFH45149.1"/>
    </source>
</evidence>
<feature type="compositionally biased region" description="Pro residues" evidence="1">
    <location>
        <begin position="1"/>
        <end position="16"/>
    </location>
</feature>
<dbReference type="Proteomes" id="UP000242287">
    <property type="component" value="Unassembled WGS sequence"/>
</dbReference>
<dbReference type="AlphaFoldDB" id="A0A2A9N6D5"/>